<dbReference type="InterPro" id="IPR007438">
    <property type="entry name" value="DUF488"/>
</dbReference>
<comment type="caution">
    <text evidence="1">The sequence shown here is derived from an EMBL/GenBank/DDBJ whole genome shotgun (WGS) entry which is preliminary data.</text>
</comment>
<proteinExistence type="predicted"/>
<reference evidence="2" key="1">
    <citation type="submission" date="2016-07" db="EMBL/GenBank/DDBJ databases">
        <authorList>
            <person name="Florea S."/>
            <person name="Webb J.S."/>
            <person name="Jaromczyk J."/>
            <person name="Schardl C.L."/>
        </authorList>
    </citation>
    <scope>NUCLEOTIDE SEQUENCE [LARGE SCALE GENOMIC DNA]</scope>
    <source>
        <strain evidence="2">KCTC 42131</strain>
    </source>
</reference>
<organism evidence="1 2">
    <name type="scientific">Pseudohongiella acticola</name>
    <dbReference type="NCBI Taxonomy" id="1524254"/>
    <lineage>
        <taxon>Bacteria</taxon>
        <taxon>Pseudomonadati</taxon>
        <taxon>Pseudomonadota</taxon>
        <taxon>Gammaproteobacteria</taxon>
        <taxon>Pseudomonadales</taxon>
        <taxon>Pseudohongiellaceae</taxon>
        <taxon>Pseudohongiella</taxon>
    </lineage>
</organism>
<dbReference type="STRING" id="1524254.PHACT_07390"/>
<dbReference type="Pfam" id="PF04343">
    <property type="entry name" value="DUF488"/>
    <property type="match status" value="1"/>
</dbReference>
<dbReference type="PANTHER" id="PTHR39337">
    <property type="entry name" value="BLR5642 PROTEIN"/>
    <property type="match status" value="1"/>
</dbReference>
<dbReference type="OrthoDB" id="9789109at2"/>
<dbReference type="PIRSF" id="PIRSF024492">
    <property type="entry name" value="UCP024492"/>
    <property type="match status" value="1"/>
</dbReference>
<accession>A0A1E8CKI9</accession>
<dbReference type="PANTHER" id="PTHR39337:SF1">
    <property type="entry name" value="BLR5642 PROTEIN"/>
    <property type="match status" value="1"/>
</dbReference>
<protein>
    <recommendedName>
        <fullName evidence="3">DUF488 domain-containing protein</fullName>
    </recommendedName>
</protein>
<dbReference type="Proteomes" id="UP000175669">
    <property type="component" value="Unassembled WGS sequence"/>
</dbReference>
<evidence type="ECO:0008006" key="3">
    <source>
        <dbReference type="Google" id="ProtNLM"/>
    </source>
</evidence>
<sequence>MFTIGYATKPIDRYIEQLLHHGVNVVADVRSVPYSKVFHDYHQEALRQHLQQAGLRYVYLGEELGPRSKDRAHYDDSSQVQFDRLMASTLYQSGVQRLFDGVDKGFSIAMTCACKDPAICHRSLLIGWSLKHQYNVELQHITHDGSLETQSALEQRLMTMTGTVPDLLAGDEAALQLAYQQQCQACAYRRPPD</sequence>
<gene>
    <name evidence="1" type="ORF">PHACT_07390</name>
</gene>
<dbReference type="InterPro" id="IPR014519">
    <property type="entry name" value="UCP024492"/>
</dbReference>
<keyword evidence="2" id="KW-1185">Reference proteome</keyword>
<name>A0A1E8CKI9_9GAMM</name>
<dbReference type="EMBL" id="MASR01000001">
    <property type="protein sequence ID" value="OFE12981.1"/>
    <property type="molecule type" value="Genomic_DNA"/>
</dbReference>
<dbReference type="RefSeq" id="WP_070116590.1">
    <property type="nucleotide sequence ID" value="NZ_MASR01000001.1"/>
</dbReference>
<evidence type="ECO:0000313" key="2">
    <source>
        <dbReference type="Proteomes" id="UP000175669"/>
    </source>
</evidence>
<evidence type="ECO:0000313" key="1">
    <source>
        <dbReference type="EMBL" id="OFE12981.1"/>
    </source>
</evidence>
<dbReference type="AlphaFoldDB" id="A0A1E8CKI9"/>